<dbReference type="GO" id="GO:0007412">
    <property type="term" value="P:axon target recognition"/>
    <property type="evidence" value="ECO:0007669"/>
    <property type="project" value="Ensembl"/>
</dbReference>
<keyword evidence="7 15" id="KW-0547">Nucleotide-binding</keyword>
<dbReference type="GO" id="GO:0046872">
    <property type="term" value="F:metal ion binding"/>
    <property type="evidence" value="ECO:0007669"/>
    <property type="project" value="UniProtKB-KW"/>
</dbReference>
<comment type="similarity">
    <text evidence="5 15">Belongs to the type II topoisomerase family.</text>
</comment>
<evidence type="ECO:0000259" key="17">
    <source>
        <dbReference type="PROSITE" id="PS50880"/>
    </source>
</evidence>
<dbReference type="PANTHER" id="PTHR10169">
    <property type="entry name" value="DNA TOPOISOMERASE/GYRASE"/>
    <property type="match status" value="1"/>
</dbReference>
<evidence type="ECO:0000256" key="5">
    <source>
        <dbReference type="ARBA" id="ARBA00011080"/>
    </source>
</evidence>
<dbReference type="CDD" id="cd03365">
    <property type="entry name" value="TOPRIM_TopoIIA"/>
    <property type="match status" value="1"/>
</dbReference>
<evidence type="ECO:0000256" key="10">
    <source>
        <dbReference type="ARBA" id="ARBA00023029"/>
    </source>
</evidence>
<evidence type="ECO:0000256" key="4">
    <source>
        <dbReference type="ARBA" id="ARBA00004642"/>
    </source>
</evidence>
<dbReference type="InterPro" id="IPR013758">
    <property type="entry name" value="Topo_IIA_A/C_ab"/>
</dbReference>
<dbReference type="Pfam" id="PF16898">
    <property type="entry name" value="TOPRIM_C"/>
    <property type="match status" value="1"/>
</dbReference>
<dbReference type="GO" id="GO:0010842">
    <property type="term" value="P:retina layer formation"/>
    <property type="evidence" value="ECO:0007669"/>
    <property type="project" value="Ensembl"/>
</dbReference>
<keyword evidence="11 14" id="KW-0238">DNA-binding</keyword>
<feature type="compositionally biased region" description="Basic and acidic residues" evidence="16">
    <location>
        <begin position="1503"/>
        <end position="1513"/>
    </location>
</feature>
<keyword evidence="20" id="KW-1185">Reference proteome</keyword>
<dbReference type="InterPro" id="IPR013759">
    <property type="entry name" value="Topo_IIA_B_C"/>
</dbReference>
<dbReference type="FunFam" id="3.30.1360.40:FF:000003">
    <property type="entry name" value="DNA topoisomerase 2"/>
    <property type="match status" value="1"/>
</dbReference>
<dbReference type="GO" id="GO:0048884">
    <property type="term" value="P:neuromast development"/>
    <property type="evidence" value="ECO:0007669"/>
    <property type="project" value="Ensembl"/>
</dbReference>
<gene>
    <name evidence="19" type="primary">TOP2B</name>
</gene>
<evidence type="ECO:0000313" key="20">
    <source>
        <dbReference type="Proteomes" id="UP000265140"/>
    </source>
</evidence>
<feature type="compositionally biased region" description="Low complexity" evidence="16">
    <location>
        <begin position="1155"/>
        <end position="1165"/>
    </location>
</feature>
<dbReference type="InterPro" id="IPR013760">
    <property type="entry name" value="Topo_IIA-like_dom_sf"/>
</dbReference>
<dbReference type="InterPro" id="IPR001241">
    <property type="entry name" value="Topo_IIA"/>
</dbReference>
<dbReference type="SMART" id="SM00434">
    <property type="entry name" value="TOP4c"/>
    <property type="match status" value="1"/>
</dbReference>
<dbReference type="InterPro" id="IPR018522">
    <property type="entry name" value="TopoIIA_CS"/>
</dbReference>
<reference evidence="19" key="3">
    <citation type="submission" date="2025-08" db="UniProtKB">
        <authorList>
            <consortium name="Ensembl"/>
        </authorList>
    </citation>
    <scope>IDENTIFICATION</scope>
</reference>
<dbReference type="Gene3D" id="3.30.230.10">
    <property type="match status" value="1"/>
</dbReference>
<feature type="active site" description="O-(5'-phospho-DNA)-tyrosine intermediate" evidence="14">
    <location>
        <position position="853"/>
    </location>
</feature>
<feature type="compositionally biased region" description="Acidic residues" evidence="16">
    <location>
        <begin position="1410"/>
        <end position="1432"/>
    </location>
</feature>
<evidence type="ECO:0000256" key="8">
    <source>
        <dbReference type="ARBA" id="ARBA00022840"/>
    </source>
</evidence>
<dbReference type="InterPro" id="IPR006171">
    <property type="entry name" value="TOPRIM_dom"/>
</dbReference>
<dbReference type="InterPro" id="IPR003594">
    <property type="entry name" value="HATPase_dom"/>
</dbReference>
<dbReference type="PANTHER" id="PTHR10169:SF36">
    <property type="entry name" value="DNA TOPOISOMERASE 2-BETA"/>
    <property type="match status" value="1"/>
</dbReference>
<feature type="compositionally biased region" description="Basic and acidic residues" evidence="16">
    <location>
        <begin position="1370"/>
        <end position="1380"/>
    </location>
</feature>
<dbReference type="RefSeq" id="XP_010871769.1">
    <property type="nucleotide sequence ID" value="XM_010873467.4"/>
</dbReference>
<evidence type="ECO:0000256" key="1">
    <source>
        <dbReference type="ARBA" id="ARBA00000185"/>
    </source>
</evidence>
<dbReference type="Pfam" id="PF00204">
    <property type="entry name" value="DNA_gyraseB"/>
    <property type="match status" value="1"/>
</dbReference>
<feature type="compositionally biased region" description="Low complexity" evidence="16">
    <location>
        <begin position="1524"/>
        <end position="1536"/>
    </location>
</feature>
<keyword evidence="12 14" id="KW-0413">Isomerase</keyword>
<evidence type="ECO:0000256" key="14">
    <source>
        <dbReference type="PROSITE-ProRule" id="PRU01384"/>
    </source>
</evidence>
<reference evidence="19" key="2">
    <citation type="submission" date="2020-02" db="EMBL/GenBank/DDBJ databases">
        <title>Esox lucius (northern pike) genome, fEsoLuc1, primary haplotype.</title>
        <authorList>
            <person name="Myers G."/>
            <person name="Karagic N."/>
            <person name="Meyer A."/>
            <person name="Pippel M."/>
            <person name="Reichard M."/>
            <person name="Winkler S."/>
            <person name="Tracey A."/>
            <person name="Sims Y."/>
            <person name="Howe K."/>
            <person name="Rhie A."/>
            <person name="Formenti G."/>
            <person name="Durbin R."/>
            <person name="Fedrigo O."/>
            <person name="Jarvis E.D."/>
        </authorList>
    </citation>
    <scope>NUCLEOTIDE SEQUENCE [LARGE SCALE GENOMIC DNA]</scope>
</reference>
<dbReference type="Bgee" id="ENSELUG00000009054">
    <property type="expression patterns" value="Expressed in embryo and 15 other cell types or tissues"/>
</dbReference>
<evidence type="ECO:0000256" key="9">
    <source>
        <dbReference type="ARBA" id="ARBA00022842"/>
    </source>
</evidence>
<dbReference type="EC" id="5.6.2.2" evidence="15"/>
<dbReference type="GO" id="GO:0003918">
    <property type="term" value="F:DNA topoisomerase type II (double strand cut, ATP-hydrolyzing) activity"/>
    <property type="evidence" value="ECO:0007669"/>
    <property type="project" value="UniProtKB-UniRule"/>
</dbReference>
<evidence type="ECO:0000256" key="2">
    <source>
        <dbReference type="ARBA" id="ARBA00001946"/>
    </source>
</evidence>
<feature type="domain" description="Topo IIA-type catalytic" evidence="18">
    <location>
        <begin position="763"/>
        <end position="1216"/>
    </location>
</feature>
<evidence type="ECO:0000256" key="6">
    <source>
        <dbReference type="ARBA" id="ARBA00022723"/>
    </source>
</evidence>
<dbReference type="InterPro" id="IPR001154">
    <property type="entry name" value="TopoII_euk"/>
</dbReference>
<comment type="subcellular location">
    <subcellularLocation>
        <location evidence="3">Nucleus</location>
        <location evidence="3">Nucleolus</location>
    </subcellularLocation>
    <subcellularLocation>
        <location evidence="4">Nucleus</location>
        <location evidence="4">Nucleoplasm</location>
    </subcellularLocation>
</comment>
<dbReference type="SUPFAM" id="SSF54211">
    <property type="entry name" value="Ribosomal protein S5 domain 2-like"/>
    <property type="match status" value="1"/>
</dbReference>
<keyword evidence="8 15" id="KW-0067">ATP-binding</keyword>
<dbReference type="KEGG" id="els:105012550"/>
<feature type="compositionally biased region" description="Basic residues" evidence="16">
    <location>
        <begin position="1350"/>
        <end position="1369"/>
    </location>
</feature>
<dbReference type="CTD" id="7155"/>
<dbReference type="SMART" id="SM00387">
    <property type="entry name" value="HATPase_c"/>
    <property type="match status" value="1"/>
</dbReference>
<feature type="compositionally biased region" description="Low complexity" evidence="16">
    <location>
        <begin position="1604"/>
        <end position="1613"/>
    </location>
</feature>
<dbReference type="SMART" id="SM00433">
    <property type="entry name" value="TOP2c"/>
    <property type="match status" value="1"/>
</dbReference>
<dbReference type="InterPro" id="IPR034157">
    <property type="entry name" value="TOPRIM_TopoII"/>
</dbReference>
<dbReference type="GO" id="GO:0003677">
    <property type="term" value="F:DNA binding"/>
    <property type="evidence" value="ECO:0007669"/>
    <property type="project" value="UniProtKB-UniRule"/>
</dbReference>
<dbReference type="Pfam" id="PF01751">
    <property type="entry name" value="Toprim"/>
    <property type="match status" value="1"/>
</dbReference>
<feature type="compositionally biased region" description="Basic and acidic residues" evidence="16">
    <location>
        <begin position="1650"/>
        <end position="1666"/>
    </location>
</feature>
<feature type="compositionally biased region" description="Low complexity" evidence="16">
    <location>
        <begin position="1490"/>
        <end position="1502"/>
    </location>
</feature>
<dbReference type="InterPro" id="IPR050634">
    <property type="entry name" value="DNA_Topoisomerase_II"/>
</dbReference>
<protein>
    <recommendedName>
        <fullName evidence="15">DNA topoisomerase 2</fullName>
        <ecNumber evidence="15">5.6.2.2</ecNumber>
    </recommendedName>
</protein>
<dbReference type="Gene3D" id="3.30.1490.30">
    <property type="match status" value="1"/>
</dbReference>
<evidence type="ECO:0000259" key="18">
    <source>
        <dbReference type="PROSITE" id="PS52040"/>
    </source>
</evidence>
<dbReference type="CDD" id="cd16930">
    <property type="entry name" value="HATPase_TopII-like"/>
    <property type="match status" value="1"/>
</dbReference>
<evidence type="ECO:0000256" key="12">
    <source>
        <dbReference type="ARBA" id="ARBA00023235"/>
    </source>
</evidence>
<dbReference type="GO" id="GO:0005524">
    <property type="term" value="F:ATP binding"/>
    <property type="evidence" value="ECO:0007669"/>
    <property type="project" value="UniProtKB-UniRule"/>
</dbReference>
<feature type="region of interest" description="Disordered" evidence="16">
    <location>
        <begin position="1305"/>
        <end position="1683"/>
    </location>
</feature>
<dbReference type="InterPro" id="IPR031660">
    <property type="entry name" value="TOPRIM_C"/>
</dbReference>
<dbReference type="GO" id="GO:0031290">
    <property type="term" value="P:retinal ganglion cell axon guidance"/>
    <property type="evidence" value="ECO:0007669"/>
    <property type="project" value="Ensembl"/>
</dbReference>
<dbReference type="PROSITE" id="PS00177">
    <property type="entry name" value="TOPOISOMERASE_II"/>
    <property type="match status" value="1"/>
</dbReference>
<dbReference type="Gene3D" id="1.10.268.10">
    <property type="entry name" value="Topoisomerase, domain 3"/>
    <property type="match status" value="1"/>
</dbReference>
<accession>A0A6Q2YX88</accession>
<comment type="cofactor">
    <cofactor evidence="15">
        <name>Ca(2+)</name>
        <dbReference type="ChEBI" id="CHEBI:29108"/>
    </cofactor>
    <cofactor evidence="15">
        <name>Mg(2+)</name>
        <dbReference type="ChEBI" id="CHEBI:18420"/>
    </cofactor>
    <cofactor evidence="15">
        <name>Mn(2+)</name>
        <dbReference type="ChEBI" id="CHEBI:29035"/>
    </cofactor>
</comment>
<evidence type="ECO:0000256" key="15">
    <source>
        <dbReference type="RuleBase" id="RU362094"/>
    </source>
</evidence>
<feature type="region of interest" description="Disordered" evidence="16">
    <location>
        <begin position="44"/>
        <end position="74"/>
    </location>
</feature>
<evidence type="ECO:0000256" key="11">
    <source>
        <dbReference type="ARBA" id="ARBA00023125"/>
    </source>
</evidence>
<dbReference type="InterPro" id="IPR002205">
    <property type="entry name" value="Topo_IIA_dom_A"/>
</dbReference>
<dbReference type="GO" id="GO:0005654">
    <property type="term" value="C:nucleoplasm"/>
    <property type="evidence" value="ECO:0007669"/>
    <property type="project" value="UniProtKB-SubCell"/>
</dbReference>
<reference evidence="20" key="1">
    <citation type="journal article" date="2014" name="PLoS ONE">
        <title>The genome and linkage map of the northern pike (Esox lucius): conserved synteny revealed between the salmonid sister group and the Neoteleostei.</title>
        <authorList>
            <person name="Rondeau E.B."/>
            <person name="Minkley D.R."/>
            <person name="Leong J.S."/>
            <person name="Messmer A.M."/>
            <person name="Jantzen J.R."/>
            <person name="von Schalburg K.R."/>
            <person name="Lemon C."/>
            <person name="Bird N.H."/>
            <person name="Koop B.F."/>
        </authorList>
    </citation>
    <scope>NUCLEOTIDE SEQUENCE</scope>
</reference>
<dbReference type="FunFam" id="3.40.50.670:FF:000001">
    <property type="entry name" value="DNA topoisomerase 2"/>
    <property type="match status" value="2"/>
</dbReference>
<dbReference type="Ensembl" id="ENSELUT00000051579.2">
    <property type="protein sequence ID" value="ENSELUP00000070233.2"/>
    <property type="gene ID" value="ENSELUG00000009054.3"/>
</dbReference>
<keyword evidence="13" id="KW-0539">Nucleus</keyword>
<dbReference type="Gene3D" id="3.30.565.10">
    <property type="entry name" value="Histidine kinase-like ATPase, C-terminal domain"/>
    <property type="match status" value="1"/>
</dbReference>
<sequence length="1683" mass="188738">MNILHHEHFGKHKRKMSNGAAGSGGLTWVTLFDKKNAAKKREEEAAAAAAAANGRGDGGKAEGGGGGAKKKGGEKLSVERVYQKKTQLEHILLRPDTYIGSVEPVTQQMWVFDEDLGMNLREITYVPGLYKIFDEILVNAADNKQRDKNMTTIKISIDPESNTITIWNNGKGIPVVEHKDEKMYVPALIFGHLLTSSNYDDDQKKVTGGRNGYGAKLCNIFSTKFTVETACKEYKHSFKQTWQNNMSKTSEPKIKFFDGEDFTCVTFQPDLSKFKMEKLDKDILALLTRRAYDIAGSCKGVKVMLNGKKLPVTGFRSYVDLYVRDKVDEVGVALKVVNESVNERWEVCLTMSEKGFQQISFVNSIATTKGGRHIDYVVDQIVSKLIEVVKKKNKAGVTVKPFQVKNHIWVFVNALIENPTFDSQTKENMTLQTKSFGSKCPLSEKFIRAATNCGIVESILNWVKFKAQTQLNKKCSSVKHSKIKGIPKLDDANDAGGKHSSECTLILTEGDSAKSLAVSGLGVIGRDRYGVFPLRGKILNVREATHKQIMENAEINNIIKIVGLQYKKSYDDPESLRSLRYGKIMIMTDQDQDGSHIKGLLINFFHHNWPSLLKHTFLEEFITPIVKVNKNKQEYAFYSLPEFDEWKKQTENFKTWHIKYYKGLGTSTSKEAKEYFADMEKHRIMFRYTGTEDDAAITLAFSKKKTDDRKEWLTNFMEDRRQRRMHGLPEQYLYGTATKHLSYNDFINKELILFSNSDNERSIPSLVDGLKPGQRKVLFTCLKRNDKREVKVAQLAGSVAEMSAYHHGEQSLLMTIVNLAQNFVGSNNVNILQPLGQFGTRINGGKDAASPRYIFTMLSPLAKLLFPAVDSCLLKFLYDDNQKVEPEWYIPIIPLVLVNGAEGIGTGWACKIPNYDHREIVNNIIRMLSMQEPLPMLPSYKNFKGVIHELGQNQYMVSGEVSVLDKNTIEITELPVRTWTQAYKESVLEPMLQGTEKTPALINDYKEYHTDQTVKFVVRMSEEKLAQAEAAGLHKVFKLQSSLTCNSMVLFDHMGCLKRYDSVQDILKEFFDLRLQYYKLRKDWLIGSLGAEASKLSNQARFVLEKIEGKITIENKSKKDLIRMLVQKGFESDPVVAWTKAQEKALEDDDRDGNNSDSSVDSGSSSGPNFNYILNMSLWCLTKEKVEELLRQRDLKKGELNELQRKSPEDLWKEDLAVFIEELDKIEAQERADLSSGSGTKLVKGKVGKPKVKKFHLEETLPSPYGRRVIPTITQAMKTDASKKMTKKKKGDSDLVVKMEFDDDMGVLGADGGTGDNSLNSSSANTPATASAKPKAPRVKREKKEPGAPRARKPPAPKGSAGKKVKKRNPWSEDESKSESDLEDCEPVVIPRDTKSQRASAAKPKYTFDFSEEEDGGEDIDDDVDDDDEADAESSPARPYKDDFTPSSETKDRYKDHSDDNEDEEEILPPPKRTTTTTISPAKKKKEPESIFSSSKSAFSSEKSNDSDDLKFDSDEEDKAFSYSSSSAFDKPAPAKKAAKKPSDAAPKPRKAPAPKAPKQKLDTSVWDSDSDSSSKKPAPALKGKGRGRKRKQSGSEEDDFSPKKAPGKAAKAPARKPSKKAAASRPPMSDDDDDAGELDPNRFSQSDVATRERPGRGRAKKEVKYFAESASGSDDDQYDMFD</sequence>
<evidence type="ECO:0000256" key="3">
    <source>
        <dbReference type="ARBA" id="ARBA00004604"/>
    </source>
</evidence>
<feature type="region of interest" description="Disordered" evidence="16">
    <location>
        <begin position="1"/>
        <end position="20"/>
    </location>
</feature>
<name>A0A6Q2YX88_ESOLU</name>
<dbReference type="Gene3D" id="3.30.1360.40">
    <property type="match status" value="1"/>
</dbReference>
<dbReference type="PRINTS" id="PR01158">
    <property type="entry name" value="TOPISMRASEII"/>
</dbReference>
<evidence type="ECO:0000313" key="19">
    <source>
        <dbReference type="Ensembl" id="ENSELUP00000070233.2"/>
    </source>
</evidence>
<dbReference type="Pfam" id="PF08070">
    <property type="entry name" value="DTHCT"/>
    <property type="match status" value="1"/>
</dbReference>
<keyword evidence="10 14" id="KW-0799">Topoisomerase</keyword>
<dbReference type="FunFam" id="1.10.268.10:FF:000002">
    <property type="entry name" value="DNA topoisomerase 2"/>
    <property type="match status" value="1"/>
</dbReference>
<feature type="domain" description="Toprim" evidence="17">
    <location>
        <begin position="503"/>
        <end position="620"/>
    </location>
</feature>
<feature type="region of interest" description="Disordered" evidence="16">
    <location>
        <begin position="1145"/>
        <end position="1165"/>
    </location>
</feature>
<comment type="catalytic activity">
    <reaction evidence="1 14 15">
        <text>ATP-dependent breakage, passage and rejoining of double-stranded DNA.</text>
        <dbReference type="EC" id="5.6.2.2"/>
    </reaction>
</comment>
<evidence type="ECO:0000256" key="16">
    <source>
        <dbReference type="SAM" id="MobiDB-lite"/>
    </source>
</evidence>
<dbReference type="GO" id="GO:0000819">
    <property type="term" value="P:sister chromatid segregation"/>
    <property type="evidence" value="ECO:0007669"/>
    <property type="project" value="TreeGrafter"/>
</dbReference>
<dbReference type="InterPro" id="IPR013506">
    <property type="entry name" value="Topo_IIA_bsu_dom2"/>
</dbReference>
<dbReference type="Gene3D" id="3.40.50.670">
    <property type="match status" value="1"/>
</dbReference>
<feature type="compositionally biased region" description="Basic and acidic residues" evidence="16">
    <location>
        <begin position="1439"/>
        <end position="1458"/>
    </location>
</feature>
<dbReference type="SUPFAM" id="SSF55874">
    <property type="entry name" value="ATPase domain of HSP90 chaperone/DNA topoisomerase II/histidine kinase"/>
    <property type="match status" value="1"/>
</dbReference>
<evidence type="ECO:0000256" key="13">
    <source>
        <dbReference type="ARBA" id="ARBA00023242"/>
    </source>
</evidence>
<dbReference type="Gene3D" id="3.90.199.10">
    <property type="entry name" value="Topoisomerase II, domain 5"/>
    <property type="match status" value="1"/>
</dbReference>
<dbReference type="GO" id="GO:0006265">
    <property type="term" value="P:DNA topological change"/>
    <property type="evidence" value="ECO:0007669"/>
    <property type="project" value="UniProtKB-UniRule"/>
</dbReference>
<dbReference type="InterPro" id="IPR014721">
    <property type="entry name" value="Ribsml_uS5_D2-typ_fold_subgr"/>
</dbReference>
<dbReference type="InterPro" id="IPR036890">
    <property type="entry name" value="HATPase_C_sf"/>
</dbReference>
<feature type="compositionally biased region" description="Low complexity" evidence="16">
    <location>
        <begin position="1317"/>
        <end position="1334"/>
    </location>
</feature>
<dbReference type="Proteomes" id="UP000265140">
    <property type="component" value="Chromosome 10"/>
</dbReference>
<dbReference type="SUPFAM" id="SSF56719">
    <property type="entry name" value="Type II DNA topoisomerase"/>
    <property type="match status" value="1"/>
</dbReference>
<dbReference type="Pfam" id="PF00521">
    <property type="entry name" value="DNA_topoisoIV"/>
    <property type="match status" value="1"/>
</dbReference>
<dbReference type="PROSITE" id="PS52040">
    <property type="entry name" value="TOPO_IIA"/>
    <property type="match status" value="1"/>
</dbReference>
<dbReference type="CDD" id="cd03481">
    <property type="entry name" value="TopoIIA_Trans_ScTopoIIA"/>
    <property type="match status" value="1"/>
</dbReference>
<dbReference type="InterPro" id="IPR020568">
    <property type="entry name" value="Ribosomal_Su5_D2-typ_SF"/>
</dbReference>
<organism evidence="19 20">
    <name type="scientific">Esox lucius</name>
    <name type="common">Northern pike</name>
    <dbReference type="NCBI Taxonomy" id="8010"/>
    <lineage>
        <taxon>Eukaryota</taxon>
        <taxon>Metazoa</taxon>
        <taxon>Chordata</taxon>
        <taxon>Craniata</taxon>
        <taxon>Vertebrata</taxon>
        <taxon>Euteleostomi</taxon>
        <taxon>Actinopterygii</taxon>
        <taxon>Neopterygii</taxon>
        <taxon>Teleostei</taxon>
        <taxon>Protacanthopterygii</taxon>
        <taxon>Esociformes</taxon>
        <taxon>Esocidae</taxon>
        <taxon>Esox</taxon>
    </lineage>
</organism>
<dbReference type="InterPro" id="IPR012542">
    <property type="entry name" value="DTHCT"/>
</dbReference>
<comment type="subunit">
    <text evidence="15">Homodimer.</text>
</comment>
<reference evidence="19" key="4">
    <citation type="submission" date="2025-09" db="UniProtKB">
        <authorList>
            <consortium name="Ensembl"/>
        </authorList>
    </citation>
    <scope>IDENTIFICATION</scope>
</reference>
<feature type="compositionally biased region" description="Basic residues" evidence="16">
    <location>
        <begin position="1584"/>
        <end position="1593"/>
    </location>
</feature>
<dbReference type="GeneTree" id="ENSGT00940000157921"/>
<dbReference type="FunFam" id="3.30.230.10:FF:000008">
    <property type="entry name" value="DNA topoisomerase 2"/>
    <property type="match status" value="1"/>
</dbReference>
<keyword evidence="6" id="KW-0479">Metal-binding</keyword>
<dbReference type="Pfam" id="PF02518">
    <property type="entry name" value="HATPase_c"/>
    <property type="match status" value="1"/>
</dbReference>
<comment type="cofactor">
    <cofactor evidence="2">
        <name>Mg(2+)</name>
        <dbReference type="ChEBI" id="CHEBI:18420"/>
    </cofactor>
</comment>
<dbReference type="PRINTS" id="PR00418">
    <property type="entry name" value="TPI2FAMILY"/>
</dbReference>
<feature type="compositionally biased region" description="Acidic residues" evidence="16">
    <location>
        <begin position="1674"/>
        <end position="1683"/>
    </location>
</feature>
<comment type="function">
    <text evidence="15">Key decatenating enzyme that alters DNA topology by binding to two double-stranded DNA molecules, generating a double-stranded break in one of the strands, passing the intact strand through the broken strand, and religating the broken strand.</text>
</comment>
<dbReference type="GO" id="GO:0005730">
    <property type="term" value="C:nucleolus"/>
    <property type="evidence" value="ECO:0007669"/>
    <property type="project" value="UniProtKB-SubCell"/>
</dbReference>
<evidence type="ECO:0000256" key="7">
    <source>
        <dbReference type="ARBA" id="ARBA00022741"/>
    </source>
</evidence>
<dbReference type="CDD" id="cd00187">
    <property type="entry name" value="TOP4c"/>
    <property type="match status" value="1"/>
</dbReference>
<dbReference type="GO" id="GO:0000712">
    <property type="term" value="P:resolution of meiotic recombination intermediates"/>
    <property type="evidence" value="ECO:0007669"/>
    <property type="project" value="TreeGrafter"/>
</dbReference>
<dbReference type="FunFam" id="3.30.565.10:FF:000004">
    <property type="entry name" value="DNA topoisomerase 2"/>
    <property type="match status" value="1"/>
</dbReference>
<dbReference type="GeneID" id="105012550"/>
<dbReference type="InterPro" id="IPR013757">
    <property type="entry name" value="Topo_IIA_A_a_sf"/>
</dbReference>
<dbReference type="FunFam" id="3.30.1490.30:FF:000001">
    <property type="entry name" value="DNA topoisomerase 2"/>
    <property type="match status" value="1"/>
</dbReference>
<dbReference type="PROSITE" id="PS50880">
    <property type="entry name" value="TOPRIM"/>
    <property type="match status" value="1"/>
</dbReference>
<dbReference type="FunFam" id="3.90.199.10:FF:000002">
    <property type="entry name" value="DNA topoisomerase 2"/>
    <property type="match status" value="1"/>
</dbReference>
<proteinExistence type="inferred from homology"/>
<keyword evidence="9" id="KW-0460">Magnesium</keyword>